<reference evidence="1 2" key="1">
    <citation type="journal article" date="2008" name="Proc. Natl. Acad. Sci. U.S.A.">
        <title>Niche adaptation and genome expansion in the chlorophyll d-producing cyanobacterium Acaryochloris marina.</title>
        <authorList>
            <person name="Swingley W.D."/>
            <person name="Chen M."/>
            <person name="Cheung P.C."/>
            <person name="Conrad A.L."/>
            <person name="Dejesa L.C."/>
            <person name="Hao J."/>
            <person name="Honchak B.M."/>
            <person name="Karbach L.E."/>
            <person name="Kurdoglu A."/>
            <person name="Lahiri S."/>
            <person name="Mastrian S.D."/>
            <person name="Miyashita H."/>
            <person name="Page L."/>
            <person name="Ramakrishna P."/>
            <person name="Satoh S."/>
            <person name="Sattley W.M."/>
            <person name="Shimada Y."/>
            <person name="Taylor H.L."/>
            <person name="Tomo T."/>
            <person name="Tsuchiya T."/>
            <person name="Wang Z.T."/>
            <person name="Raymond J."/>
            <person name="Mimuro M."/>
            <person name="Blankenship R.E."/>
            <person name="Touchman J.W."/>
        </authorList>
    </citation>
    <scope>NUCLEOTIDE SEQUENCE [LARGE SCALE GENOMIC DNA]</scope>
    <source>
        <strain evidence="2">MBIC 11017</strain>
    </source>
</reference>
<dbReference type="Proteomes" id="UP000000268">
    <property type="component" value="Chromosome"/>
</dbReference>
<proteinExistence type="predicted"/>
<name>B0CAL7_ACAM1</name>
<dbReference type="AlphaFoldDB" id="B0CAL7"/>
<organism evidence="1 2">
    <name type="scientific">Acaryochloris marina (strain MBIC 11017)</name>
    <dbReference type="NCBI Taxonomy" id="329726"/>
    <lineage>
        <taxon>Bacteria</taxon>
        <taxon>Bacillati</taxon>
        <taxon>Cyanobacteriota</taxon>
        <taxon>Cyanophyceae</taxon>
        <taxon>Acaryochloridales</taxon>
        <taxon>Acaryochloridaceae</taxon>
        <taxon>Acaryochloris</taxon>
    </lineage>
</organism>
<keyword evidence="2" id="KW-1185">Reference proteome</keyword>
<dbReference type="KEGG" id="amr:AM1_4102"/>
<dbReference type="EMBL" id="CP000828">
    <property type="protein sequence ID" value="ABW29083.1"/>
    <property type="molecule type" value="Genomic_DNA"/>
</dbReference>
<accession>B0CAL7</accession>
<protein>
    <submittedName>
        <fullName evidence="1">Uncharacterized protein</fullName>
    </submittedName>
</protein>
<dbReference type="HOGENOM" id="CLU_3323238_0_0_3"/>
<evidence type="ECO:0000313" key="1">
    <source>
        <dbReference type="EMBL" id="ABW29083.1"/>
    </source>
</evidence>
<evidence type="ECO:0000313" key="2">
    <source>
        <dbReference type="Proteomes" id="UP000000268"/>
    </source>
</evidence>
<gene>
    <name evidence="1" type="ordered locus">AM1_4102</name>
</gene>
<sequence length="38" mass="4328">MVELSATSSVIIRHEAIDTSTFFCIQNHSFSLFPEKIK</sequence>